<accession>J3NT32</accession>
<evidence type="ECO:0000256" key="1">
    <source>
        <dbReference type="SAM" id="MobiDB-lite"/>
    </source>
</evidence>
<dbReference type="eggNOG" id="ENOG502RKXA">
    <property type="taxonomic scope" value="Eukaryota"/>
</dbReference>
<dbReference type="GeneID" id="20344888"/>
<reference evidence="2" key="3">
    <citation type="submission" date="2010-09" db="EMBL/GenBank/DDBJ databases">
        <title>Annotation of Gaeumannomyces graminis var. tritici R3-111a-1.</title>
        <authorList>
            <consortium name="The Broad Institute Genome Sequencing Platform"/>
            <person name="Ma L.-J."/>
            <person name="Dead R."/>
            <person name="Young S.K."/>
            <person name="Zeng Q."/>
            <person name="Gargeya S."/>
            <person name="Fitzgerald M."/>
            <person name="Haas B."/>
            <person name="Abouelleil A."/>
            <person name="Alvarado L."/>
            <person name="Arachchi H.M."/>
            <person name="Berlin A."/>
            <person name="Brown A."/>
            <person name="Chapman S.B."/>
            <person name="Chen Z."/>
            <person name="Dunbar C."/>
            <person name="Freedman E."/>
            <person name="Gearin G."/>
            <person name="Gellesch M."/>
            <person name="Goldberg J."/>
            <person name="Griggs A."/>
            <person name="Gujja S."/>
            <person name="Heiman D."/>
            <person name="Howarth C."/>
            <person name="Larson L."/>
            <person name="Lui A."/>
            <person name="MacDonald P.J.P."/>
            <person name="Mehta T."/>
            <person name="Montmayeur A."/>
            <person name="Murphy C."/>
            <person name="Neiman D."/>
            <person name="Pearson M."/>
            <person name="Priest M."/>
            <person name="Roberts A."/>
            <person name="Saif S."/>
            <person name="Shea T."/>
            <person name="Shenoy N."/>
            <person name="Sisk P."/>
            <person name="Stolte C."/>
            <person name="Sykes S."/>
            <person name="Yandava C."/>
            <person name="Wortman J."/>
            <person name="Nusbaum C."/>
            <person name="Birren B."/>
        </authorList>
    </citation>
    <scope>NUCLEOTIDE SEQUENCE</scope>
    <source>
        <strain evidence="2">R3-111a-1</strain>
    </source>
</reference>
<protein>
    <recommendedName>
        <fullName evidence="5">AT hook domain-containing protein</fullName>
    </recommendedName>
</protein>
<dbReference type="RefSeq" id="XP_009220490.1">
    <property type="nucleotide sequence ID" value="XM_009222226.1"/>
</dbReference>
<reference evidence="4" key="1">
    <citation type="submission" date="2010-07" db="EMBL/GenBank/DDBJ databases">
        <title>The genome sequence of Gaeumannomyces graminis var. tritici strain R3-111a-1.</title>
        <authorList>
            <consortium name="The Broad Institute Genome Sequencing Platform"/>
            <person name="Ma L.-J."/>
            <person name="Dead R."/>
            <person name="Young S."/>
            <person name="Zeng Q."/>
            <person name="Koehrsen M."/>
            <person name="Alvarado L."/>
            <person name="Berlin A."/>
            <person name="Chapman S.B."/>
            <person name="Chen Z."/>
            <person name="Freedman E."/>
            <person name="Gellesch M."/>
            <person name="Goldberg J."/>
            <person name="Griggs A."/>
            <person name="Gujja S."/>
            <person name="Heilman E.R."/>
            <person name="Heiman D."/>
            <person name="Hepburn T."/>
            <person name="Howarth C."/>
            <person name="Jen D."/>
            <person name="Larson L."/>
            <person name="Mehta T."/>
            <person name="Neiman D."/>
            <person name="Pearson M."/>
            <person name="Roberts A."/>
            <person name="Saif S."/>
            <person name="Shea T."/>
            <person name="Shenoy N."/>
            <person name="Sisk P."/>
            <person name="Stolte C."/>
            <person name="Sykes S."/>
            <person name="Walk T."/>
            <person name="White J."/>
            <person name="Yandava C."/>
            <person name="Haas B."/>
            <person name="Nusbaum C."/>
            <person name="Birren B."/>
        </authorList>
    </citation>
    <scope>NUCLEOTIDE SEQUENCE [LARGE SCALE GENOMIC DNA]</scope>
    <source>
        <strain evidence="4">R3-111a-1</strain>
    </source>
</reference>
<dbReference type="EnsemblFungi" id="EJT79345">
    <property type="protein sequence ID" value="EJT79345"/>
    <property type="gene ID" value="GGTG_04430"/>
</dbReference>
<organism evidence="2">
    <name type="scientific">Gaeumannomyces tritici (strain R3-111a-1)</name>
    <name type="common">Wheat and barley take-all root rot fungus</name>
    <name type="synonym">Gaeumannomyces graminis var. tritici</name>
    <dbReference type="NCBI Taxonomy" id="644352"/>
    <lineage>
        <taxon>Eukaryota</taxon>
        <taxon>Fungi</taxon>
        <taxon>Dikarya</taxon>
        <taxon>Ascomycota</taxon>
        <taxon>Pezizomycotina</taxon>
        <taxon>Sordariomycetes</taxon>
        <taxon>Sordariomycetidae</taxon>
        <taxon>Magnaporthales</taxon>
        <taxon>Magnaporthaceae</taxon>
        <taxon>Gaeumannomyces</taxon>
    </lineage>
</organism>
<dbReference type="PRINTS" id="PR00929">
    <property type="entry name" value="ATHOOK"/>
</dbReference>
<feature type="compositionally biased region" description="Basic and acidic residues" evidence="1">
    <location>
        <begin position="416"/>
        <end position="430"/>
    </location>
</feature>
<sequence>MATRRVIEDSDDDGSDLSPLKSPAYSLLTDVADRDDYDYYLADDHAAPGPALPDGGPSGAQQASRSGSTDPAFFERVYQEQSRTVEPLGRATIPQTAAAPSNDASSGGRQSETRSSITDPTSKGGRRRTSGGAAAVADLTQVTTPGRPSRKAAAAADAAAAAVWDVPSSPATAGKGSSSKAATTYGKRKRALASAGFATLEAGPAEVASSSLSSPVAKRPRAAAQASPRSPGAQLADEIGLGGGNIQVAGGAGDDVDLVVIPRSGDRVQPSGAGSDATSAPGQTQIRETQNATIEVTLPQTLSSSQKQAYKVFTLSSEPSPEDDGSSLPNRIDYSDHRSSGITVAVSTPSHFASSRKVDSSHLPSTAEVPPPPSTIKKGRKRKSNPAPTSSPDIFAEDDARSSKKAKKFVYYDDSWEPKGAREDAAEYKQRSSRTRPTAAAEGLPDTQLPGALPDTQPFGTLPDTQPPGVLHAREMPGGLPDTQPPPPPLPPQGFANQTTEQNRPQDELTLDPPDRSRGQGADPILIMSSDQEAGPSRVPEKQAKPQKKRGRKKKGVAKPSEPAATPAELAAGDDVINALSAMQQTDAPAEIYAKTDAALVPALEIPVPEAPPKKKRGRPKADTTTQEVDQTVVAEAEAPLKKKRGRPKKSAAKVTEPTGKEEGATAAKQSGHATAPSPPTGAGDPAATRALSQVSDGNSQKKTCRASVESPEGANVTSGSRGASTDPAEKGKENGDLDGGSKNVSREATAAPPVAKPAGATNGCSPAGPAGKVSYRVGLSRRSRIAPLLKSLRK</sequence>
<feature type="compositionally biased region" description="Low complexity" evidence="1">
    <location>
        <begin position="222"/>
        <end position="234"/>
    </location>
</feature>
<dbReference type="OrthoDB" id="5234262at2759"/>
<evidence type="ECO:0000313" key="2">
    <source>
        <dbReference type="EMBL" id="EJT79345.1"/>
    </source>
</evidence>
<evidence type="ECO:0000313" key="3">
    <source>
        <dbReference type="EnsemblFungi" id="EJT79345"/>
    </source>
</evidence>
<gene>
    <name evidence="3" type="primary">20344888</name>
    <name evidence="2" type="ORF">GGTG_04430</name>
</gene>
<reference evidence="3" key="5">
    <citation type="submission" date="2018-04" db="UniProtKB">
        <authorList>
            <consortium name="EnsemblFungi"/>
        </authorList>
    </citation>
    <scope>IDENTIFICATION</scope>
    <source>
        <strain evidence="3">R3-111a-1</strain>
    </source>
</reference>
<feature type="region of interest" description="Disordered" evidence="1">
    <location>
        <begin position="603"/>
        <end position="795"/>
    </location>
</feature>
<feature type="compositionally biased region" description="Polar residues" evidence="1">
    <location>
        <begin position="691"/>
        <end position="702"/>
    </location>
</feature>
<feature type="compositionally biased region" description="Basic residues" evidence="1">
    <location>
        <begin position="545"/>
        <end position="557"/>
    </location>
</feature>
<feature type="region of interest" description="Disordered" evidence="1">
    <location>
        <begin position="1"/>
        <end position="24"/>
    </location>
</feature>
<feature type="compositionally biased region" description="Polar residues" evidence="1">
    <location>
        <begin position="276"/>
        <end position="292"/>
    </location>
</feature>
<dbReference type="Proteomes" id="UP000006039">
    <property type="component" value="Unassembled WGS sequence"/>
</dbReference>
<feature type="compositionally biased region" description="Pro residues" evidence="1">
    <location>
        <begin position="483"/>
        <end position="492"/>
    </location>
</feature>
<evidence type="ECO:0008006" key="5">
    <source>
        <dbReference type="Google" id="ProtNLM"/>
    </source>
</evidence>
<dbReference type="HOGENOM" id="CLU_353378_0_0_1"/>
<dbReference type="InterPro" id="IPR017956">
    <property type="entry name" value="AT_hook_DNA-bd_motif"/>
</dbReference>
<reference evidence="3" key="4">
    <citation type="journal article" date="2015" name="G3 (Bethesda)">
        <title>Genome sequences of three phytopathogenic species of the Magnaporthaceae family of fungi.</title>
        <authorList>
            <person name="Okagaki L.H."/>
            <person name="Nunes C.C."/>
            <person name="Sailsbery J."/>
            <person name="Clay B."/>
            <person name="Brown D."/>
            <person name="John T."/>
            <person name="Oh Y."/>
            <person name="Young N."/>
            <person name="Fitzgerald M."/>
            <person name="Haas B.J."/>
            <person name="Zeng Q."/>
            <person name="Young S."/>
            <person name="Adiconis X."/>
            <person name="Fan L."/>
            <person name="Levin J.Z."/>
            <person name="Mitchell T.K."/>
            <person name="Okubara P.A."/>
            <person name="Farman M.L."/>
            <person name="Kohn L.M."/>
            <person name="Birren B."/>
            <person name="Ma L.-J."/>
            <person name="Dean R.A."/>
        </authorList>
    </citation>
    <scope>NUCLEOTIDE SEQUENCE</scope>
    <source>
        <strain evidence="3">R3-111a-1</strain>
    </source>
</reference>
<feature type="compositionally biased region" description="Low complexity" evidence="1">
    <location>
        <begin position="152"/>
        <end position="183"/>
    </location>
</feature>
<feature type="region of interest" description="Disordered" evidence="1">
    <location>
        <begin position="312"/>
        <end position="570"/>
    </location>
</feature>
<feature type="compositionally biased region" description="Polar residues" evidence="1">
    <location>
        <begin position="340"/>
        <end position="353"/>
    </location>
</feature>
<feature type="compositionally biased region" description="Basic residues" evidence="1">
    <location>
        <begin position="642"/>
        <end position="652"/>
    </location>
</feature>
<keyword evidence="4" id="KW-1185">Reference proteome</keyword>
<feature type="compositionally biased region" description="Low complexity" evidence="1">
    <location>
        <begin position="623"/>
        <end position="636"/>
    </location>
</feature>
<dbReference type="AlphaFoldDB" id="J3NT32"/>
<evidence type="ECO:0000313" key="4">
    <source>
        <dbReference type="Proteomes" id="UP000006039"/>
    </source>
</evidence>
<dbReference type="EMBL" id="GL385396">
    <property type="protein sequence ID" value="EJT79345.1"/>
    <property type="molecule type" value="Genomic_DNA"/>
</dbReference>
<proteinExistence type="predicted"/>
<feature type="compositionally biased region" description="Polar residues" evidence="1">
    <location>
        <begin position="93"/>
        <end position="121"/>
    </location>
</feature>
<feature type="region of interest" description="Disordered" evidence="1">
    <location>
        <begin position="260"/>
        <end position="292"/>
    </location>
</feature>
<reference evidence="2" key="2">
    <citation type="submission" date="2010-07" db="EMBL/GenBank/DDBJ databases">
        <authorList>
            <consortium name="The Broad Institute Genome Sequencing Platform"/>
            <consortium name="Broad Institute Genome Sequencing Center for Infectious Disease"/>
            <person name="Ma L.-J."/>
            <person name="Dead R."/>
            <person name="Young S."/>
            <person name="Zeng Q."/>
            <person name="Koehrsen M."/>
            <person name="Alvarado L."/>
            <person name="Berlin A."/>
            <person name="Chapman S.B."/>
            <person name="Chen Z."/>
            <person name="Freedman E."/>
            <person name="Gellesch M."/>
            <person name="Goldberg J."/>
            <person name="Griggs A."/>
            <person name="Gujja S."/>
            <person name="Heilman E.R."/>
            <person name="Heiman D."/>
            <person name="Hepburn T."/>
            <person name="Howarth C."/>
            <person name="Jen D."/>
            <person name="Larson L."/>
            <person name="Mehta T."/>
            <person name="Neiman D."/>
            <person name="Pearson M."/>
            <person name="Roberts A."/>
            <person name="Saif S."/>
            <person name="Shea T."/>
            <person name="Shenoy N."/>
            <person name="Sisk P."/>
            <person name="Stolte C."/>
            <person name="Sykes S."/>
            <person name="Walk T."/>
            <person name="White J."/>
            <person name="Yandava C."/>
            <person name="Haas B."/>
            <person name="Nusbaum C."/>
            <person name="Birren B."/>
        </authorList>
    </citation>
    <scope>NUCLEOTIDE SEQUENCE</scope>
    <source>
        <strain evidence="2">R3-111a-1</strain>
    </source>
</reference>
<dbReference type="VEuPathDB" id="FungiDB:GGTG_04430"/>
<name>J3NT32_GAET3</name>
<feature type="region of interest" description="Disordered" evidence="1">
    <location>
        <begin position="40"/>
        <end position="188"/>
    </location>
</feature>
<dbReference type="GO" id="GO:0003677">
    <property type="term" value="F:DNA binding"/>
    <property type="evidence" value="ECO:0007669"/>
    <property type="project" value="InterPro"/>
</dbReference>
<feature type="region of interest" description="Disordered" evidence="1">
    <location>
        <begin position="203"/>
        <end position="247"/>
    </location>
</feature>